<name>A0ABT4JR37_9GAMM</name>
<dbReference type="Proteomes" id="UP001149719">
    <property type="component" value="Unassembled WGS sequence"/>
</dbReference>
<dbReference type="Pfam" id="PF04325">
    <property type="entry name" value="DUF465"/>
    <property type="match status" value="1"/>
</dbReference>
<dbReference type="InterPro" id="IPR007420">
    <property type="entry name" value="DUF465"/>
</dbReference>
<evidence type="ECO:0000313" key="2">
    <source>
        <dbReference type="Proteomes" id="UP001149719"/>
    </source>
</evidence>
<sequence>MPVEHHSLANDLPEFKEEIHKLKINNAHFRKLFDEYHELTRHIENMENEVVPATTQEEEEAKHRRLALKDELYLMLQKEKASIA</sequence>
<protein>
    <submittedName>
        <fullName evidence="1">DUF465 domain-containing protein</fullName>
    </submittedName>
</protein>
<dbReference type="EMBL" id="JAPUBN010000010">
    <property type="protein sequence ID" value="MCZ2720626.1"/>
    <property type="molecule type" value="Genomic_DNA"/>
</dbReference>
<accession>A0ABT4JR37</accession>
<comment type="caution">
    <text evidence="1">The sequence shown here is derived from an EMBL/GenBank/DDBJ whole genome shotgun (WGS) entry which is preliminary data.</text>
</comment>
<dbReference type="Gene3D" id="6.10.280.50">
    <property type="match status" value="1"/>
</dbReference>
<reference evidence="1" key="1">
    <citation type="submission" date="2022-12" db="EMBL/GenBank/DDBJ databases">
        <title>Marinomonas 15G1-11 sp. nov, isolated from marine algae.</title>
        <authorList>
            <person name="Butt M."/>
            <person name="Choi D.G."/>
            <person name="Kim J.M."/>
            <person name="Lee J.K."/>
            <person name="Baek J.H."/>
            <person name="Jeon C.O."/>
        </authorList>
    </citation>
    <scope>NUCLEOTIDE SEQUENCE</scope>
    <source>
        <strain evidence="1">15G1-11</strain>
    </source>
</reference>
<dbReference type="RefSeq" id="WP_269122673.1">
    <property type="nucleotide sequence ID" value="NZ_JAPUBN010000010.1"/>
</dbReference>
<keyword evidence="2" id="KW-1185">Reference proteome</keyword>
<dbReference type="InterPro" id="IPR038444">
    <property type="entry name" value="DUF465_sf"/>
</dbReference>
<evidence type="ECO:0000313" key="1">
    <source>
        <dbReference type="EMBL" id="MCZ2720626.1"/>
    </source>
</evidence>
<gene>
    <name evidence="1" type="ORF">O1D97_02945</name>
</gene>
<proteinExistence type="predicted"/>
<organism evidence="1 2">
    <name type="scientific">Marinomonas phaeophyticola</name>
    <dbReference type="NCBI Taxonomy" id="3004091"/>
    <lineage>
        <taxon>Bacteria</taxon>
        <taxon>Pseudomonadati</taxon>
        <taxon>Pseudomonadota</taxon>
        <taxon>Gammaproteobacteria</taxon>
        <taxon>Oceanospirillales</taxon>
        <taxon>Oceanospirillaceae</taxon>
        <taxon>Marinomonas</taxon>
    </lineage>
</organism>